<gene>
    <name evidence="6" type="ORF">EGW36_06645</name>
    <name evidence="5" type="ORF">M3X98_03235</name>
</gene>
<proteinExistence type="predicted"/>
<organism evidence="5 8">
    <name type="scientific">Enterococcus faecium</name>
    <name type="common">Streptococcus faecium</name>
    <dbReference type="NCBI Taxonomy" id="1352"/>
    <lineage>
        <taxon>Bacteria</taxon>
        <taxon>Bacillati</taxon>
        <taxon>Bacillota</taxon>
        <taxon>Bacilli</taxon>
        <taxon>Lactobacillales</taxon>
        <taxon>Enterococcaceae</taxon>
        <taxon>Enterococcus</taxon>
    </lineage>
</organism>
<dbReference type="InterPro" id="IPR029050">
    <property type="entry name" value="Immunoprotect_excell_Ig-like"/>
</dbReference>
<sequence length="188" mass="20479">MKKIVGLGLILFSSITLGACGNNDSNSDVPKKTTTNTSTMVTLESSNSMDSSTEEKSTSDTTFEDDSSKIVIKNTEELSSQYDPNKKILAIEIQYTNKSDKAQSPWMAFATSIKPIQETDKTEELLNGANGLFPQDYKPDLVKMGDTDVKPDATVDAVVGVEIIYPGSPIIMKDFMDNGSFEKTIPTN</sequence>
<evidence type="ECO:0000313" key="5">
    <source>
        <dbReference type="EMBL" id="MDC4247069.1"/>
    </source>
</evidence>
<evidence type="ECO:0000256" key="3">
    <source>
        <dbReference type="SAM" id="SignalP"/>
    </source>
</evidence>
<evidence type="ECO:0000313" key="7">
    <source>
        <dbReference type="Proteomes" id="UP000281752"/>
    </source>
</evidence>
<dbReference type="Proteomes" id="UP001141166">
    <property type="component" value="Unassembled WGS sequence"/>
</dbReference>
<evidence type="ECO:0000313" key="6">
    <source>
        <dbReference type="EMBL" id="ROX56652.1"/>
    </source>
</evidence>
<dbReference type="PROSITE" id="PS51257">
    <property type="entry name" value="PROKAR_LIPOPROTEIN"/>
    <property type="match status" value="1"/>
</dbReference>
<name>A0A133MT18_ENTFC</name>
<dbReference type="EMBL" id="RKNM01000006">
    <property type="protein sequence ID" value="ROX56652.1"/>
    <property type="molecule type" value="Genomic_DNA"/>
</dbReference>
<feature type="domain" description="DUF5067" evidence="4">
    <location>
        <begin position="45"/>
        <end position="165"/>
    </location>
</feature>
<keyword evidence="1 3" id="KW-0732">Signal</keyword>
<feature type="chain" id="PRO_5043579316" evidence="3">
    <location>
        <begin position="19"/>
        <end position="188"/>
    </location>
</feature>
<dbReference type="InterPro" id="IPR031989">
    <property type="entry name" value="DUF5067"/>
</dbReference>
<evidence type="ECO:0000256" key="1">
    <source>
        <dbReference type="ARBA" id="ARBA00022729"/>
    </source>
</evidence>
<reference evidence="5" key="2">
    <citation type="submission" date="2022-05" db="EMBL/GenBank/DDBJ databases">
        <title>Draft genome sequences of Clostridium perfringens strains isolated from Peru.</title>
        <authorList>
            <person name="Hurtado R."/>
            <person name="Lima L."/>
            <person name="Sousa T."/>
            <person name="Jaiswal A.K."/>
            <person name="Tiwari S."/>
            <person name="Maturrano L."/>
            <person name="Brenig B."/>
            <person name="Azevedo V."/>
        </authorList>
    </citation>
    <scope>NUCLEOTIDE SEQUENCE</scope>
    <source>
        <strain evidence="5">CP4</strain>
    </source>
</reference>
<accession>A0A133MT18</accession>
<dbReference type="RefSeq" id="WP_002324932.1">
    <property type="nucleotide sequence ID" value="NZ_CAACYB010000001.1"/>
</dbReference>
<feature type="region of interest" description="Disordered" evidence="2">
    <location>
        <begin position="42"/>
        <end position="66"/>
    </location>
</feature>
<dbReference type="Pfam" id="PF16729">
    <property type="entry name" value="DUF5067"/>
    <property type="match status" value="1"/>
</dbReference>
<evidence type="ECO:0000256" key="2">
    <source>
        <dbReference type="SAM" id="MobiDB-lite"/>
    </source>
</evidence>
<dbReference type="AlphaFoldDB" id="A0A133MT18"/>
<dbReference type="Proteomes" id="UP000281752">
    <property type="component" value="Unassembled WGS sequence"/>
</dbReference>
<dbReference type="EMBL" id="JAMWMK010000003">
    <property type="protein sequence ID" value="MDC4247069.1"/>
    <property type="molecule type" value="Genomic_DNA"/>
</dbReference>
<comment type="caution">
    <text evidence="5">The sequence shown here is derived from an EMBL/GenBank/DDBJ whole genome shotgun (WGS) entry which is preliminary data.</text>
</comment>
<protein>
    <submittedName>
        <fullName evidence="5">DUF5067 domain-containing protein</fullName>
    </submittedName>
</protein>
<evidence type="ECO:0000313" key="8">
    <source>
        <dbReference type="Proteomes" id="UP001141166"/>
    </source>
</evidence>
<evidence type="ECO:0000259" key="4">
    <source>
        <dbReference type="Pfam" id="PF16729"/>
    </source>
</evidence>
<dbReference type="Gene3D" id="2.60.40.1240">
    <property type="match status" value="1"/>
</dbReference>
<reference evidence="6 7" key="1">
    <citation type="submission" date="2018-10" db="EMBL/GenBank/DDBJ databases">
        <title>Genotypes and phenotypes of Enterococci isolated from broiler chickens.</title>
        <authorList>
            <person name="Muhammad A.R."/>
            <person name="Diarra M.S."/>
        </authorList>
    </citation>
    <scope>NUCLEOTIDE SEQUENCE [LARGE SCALE GENOMIC DNA]</scope>
    <source>
        <strain evidence="6 7">P5 C A 35</strain>
    </source>
</reference>
<feature type="signal peptide" evidence="3">
    <location>
        <begin position="1"/>
        <end position="18"/>
    </location>
</feature>